<dbReference type="EMBL" id="JX126939">
    <property type="protein sequence ID" value="AFN42829.1"/>
    <property type="molecule type" value="mRNA"/>
</dbReference>
<reference evidence="1" key="1">
    <citation type="submission" date="2012-06" db="EMBL/GenBank/DDBJ databases">
        <authorList>
            <person name="Boothby T.C."/>
            <person name="Wolniak S.M."/>
        </authorList>
    </citation>
    <scope>NUCLEOTIDE SEQUENCE</scope>
</reference>
<proteinExistence type="evidence at transcript level"/>
<dbReference type="AlphaFoldDB" id="I6WIV6"/>
<accession>I6WIV6</accession>
<name>I6WIV6_MARVE</name>
<evidence type="ECO:0000313" key="1">
    <source>
        <dbReference type="EMBL" id="AFN42829.1"/>
    </source>
</evidence>
<organism evidence="1">
    <name type="scientific">Marsilea vestita</name>
    <name type="common">Hairy water-clover</name>
    <dbReference type="NCBI Taxonomy" id="59764"/>
    <lineage>
        <taxon>Eukaryota</taxon>
        <taxon>Viridiplantae</taxon>
        <taxon>Streptophyta</taxon>
        <taxon>Embryophyta</taxon>
        <taxon>Tracheophyta</taxon>
        <taxon>Polypodiopsida</taxon>
        <taxon>Polypodiidae</taxon>
        <taxon>Salviniales</taxon>
        <taxon>Marsileaceae</taxon>
        <taxon>Marsilea</taxon>
    </lineage>
</organism>
<sequence length="387" mass="43669">MSLQNKVSKESDGECVEETNILKDLLGRQHGQPISNSNNIEFGSKQEEQDQLSSLRSNKAITICWKWRWVAAASEAQALSKELENIKSLGLEFLDKSTLGSLQYTMGQEKFRSSMLNSTFQTKDLLNASQSLSFEKVFSLMSSIWQTSSHSAYLEKELMIKKRKYDHLFHALESWVQKNLKMRRMERAIIRWLAYLLQSRKAKTNQAFTQDSSTRVSPRSADDAKNNIRASITSMSRSDTTIKKVACSVDRDAQISSMKTLFLLKESVHRKLQTLESAVKTSPHQQKVGDKYASPFRPRETNPKLVNLVSSVCGELEQCFNDACSQLMVFASTVNNGNAIANNGHALEPKKSIRACSPRQIINASPRIGHVKKTIREKQSRAEAILS</sequence>
<protein>
    <submittedName>
        <fullName evidence="1">Pericentrin-like protein</fullName>
    </submittedName>
</protein>